<keyword evidence="5 7" id="KW-1133">Transmembrane helix</keyword>
<evidence type="ECO:0000313" key="9">
    <source>
        <dbReference type="EMBL" id="AIZ36014.1"/>
    </source>
</evidence>
<dbReference type="STRING" id="33033.NW74_00835"/>
<evidence type="ECO:0000313" key="12">
    <source>
        <dbReference type="EMBL" id="WBB30769.1"/>
    </source>
</evidence>
<name>A0A0B4S0F6_9FIRM</name>
<dbReference type="GO" id="GO:0098797">
    <property type="term" value="C:plasma membrane protein complex"/>
    <property type="evidence" value="ECO:0007669"/>
    <property type="project" value="TreeGrafter"/>
</dbReference>
<feature type="domain" description="ABC3 transporter permease C-terminal" evidence="8">
    <location>
        <begin position="292"/>
        <end position="414"/>
    </location>
</feature>
<reference evidence="10" key="2">
    <citation type="submission" date="2020-04" db="EMBL/GenBank/DDBJ databases">
        <title>Deep metagenomics examines the oral microbiome during advanced dental caries in children, revealing novel taxa and co-occurrences with host molecules.</title>
        <authorList>
            <person name="Baker J.L."/>
            <person name="Morton J.T."/>
            <person name="Dinis M."/>
            <person name="Alvarez R."/>
            <person name="Tran N.C."/>
            <person name="Knight R."/>
            <person name="Edlund A."/>
        </authorList>
    </citation>
    <scope>NUCLEOTIDE SEQUENCE</scope>
    <source>
        <strain evidence="10">JCVI_23_bin.11</strain>
    </source>
</reference>
<dbReference type="Proteomes" id="UP001141458">
    <property type="component" value="Unassembled WGS sequence"/>
</dbReference>
<evidence type="ECO:0000256" key="3">
    <source>
        <dbReference type="ARBA" id="ARBA00022475"/>
    </source>
</evidence>
<evidence type="ECO:0000256" key="1">
    <source>
        <dbReference type="ARBA" id="ARBA00004651"/>
    </source>
</evidence>
<dbReference type="Proteomes" id="UP001210690">
    <property type="component" value="Chromosome"/>
</dbReference>
<evidence type="ECO:0000259" key="8">
    <source>
        <dbReference type="Pfam" id="PF02687"/>
    </source>
</evidence>
<feature type="transmembrane region" description="Helical" evidence="7">
    <location>
        <begin position="397"/>
        <end position="417"/>
    </location>
</feature>
<evidence type="ECO:0000256" key="5">
    <source>
        <dbReference type="ARBA" id="ARBA00022989"/>
    </source>
</evidence>
<reference evidence="9 13" key="1">
    <citation type="submission" date="2014-10" db="EMBL/GenBank/DDBJ databases">
        <title>Complete genome sequence of Parvimonas micra KCOM 1535 (= ChDC B708).</title>
        <authorList>
            <person name="Kook J.-K."/>
            <person name="Park S.-N."/>
            <person name="Lim Y.K."/>
            <person name="Roh H."/>
        </authorList>
    </citation>
    <scope>NUCLEOTIDE SEQUENCE [LARGE SCALE GENOMIC DNA]</scope>
    <source>
        <strain evidence="9">KCOM 1535</strain>
        <strain evidence="13">KCOM 1535 / ChDC B708</strain>
    </source>
</reference>
<keyword evidence="3" id="KW-1003">Cell membrane</keyword>
<dbReference type="PANTHER" id="PTHR30489:SF0">
    <property type="entry name" value="LIPOPROTEIN-RELEASING SYSTEM TRANSMEMBRANE PROTEIN LOLE"/>
    <property type="match status" value="1"/>
</dbReference>
<keyword evidence="6 7" id="KW-0472">Membrane</keyword>
<dbReference type="GeneID" id="93384695"/>
<dbReference type="EMBL" id="JABZRE010000055">
    <property type="protein sequence ID" value="MBF1307738.1"/>
    <property type="molecule type" value="Genomic_DNA"/>
</dbReference>
<reference evidence="11" key="3">
    <citation type="submission" date="2022-07" db="EMBL/GenBank/DDBJ databases">
        <title>Parvimonas micra travels from the subgingival sulcus of the human oral cavity to the colorectal adenocarcinoma.</title>
        <authorList>
            <person name="Conde-Perez K."/>
            <person name="Buetas E."/>
            <person name="Aja-Macaya P."/>
            <person name="Martin-De Arribas E."/>
            <person name="Iglesias-Corras I."/>
            <person name="Trigo-Tasende N."/>
            <person name="Nasser-Ali M."/>
            <person name="Estevez L.S."/>
            <person name="Rumbo-Feal S."/>
            <person name="Otero-Alen B."/>
            <person name="Noguera J.F."/>
            <person name="Concha A."/>
            <person name="Pardinas-Lopez S."/>
            <person name="Carda-Dieguez M."/>
            <person name="Gomez-Randulfe I."/>
            <person name="Martinez-Lago N."/>
            <person name="Ladra S."/>
            <person name="Aparicio L.A."/>
            <person name="Bou G."/>
            <person name="Mira A."/>
            <person name="Vallejo J.A."/>
            <person name="Poza M."/>
        </authorList>
    </citation>
    <scope>NUCLEOTIDE SEQUENCE</scope>
    <source>
        <strain evidence="12">PM102KC-G-1</strain>
        <strain evidence="11">PM79KC-AC-4</strain>
    </source>
</reference>
<protein>
    <submittedName>
        <fullName evidence="9">ABC transporter permease</fullName>
    </submittedName>
</protein>
<dbReference type="Proteomes" id="UP000031386">
    <property type="component" value="Chromosome"/>
</dbReference>
<dbReference type="Pfam" id="PF02687">
    <property type="entry name" value="FtsX"/>
    <property type="match status" value="1"/>
</dbReference>
<evidence type="ECO:0000313" key="10">
    <source>
        <dbReference type="EMBL" id="MBF1307738.1"/>
    </source>
</evidence>
<dbReference type="EMBL" id="CP101412">
    <property type="protein sequence ID" value="WBB30769.1"/>
    <property type="molecule type" value="Genomic_DNA"/>
</dbReference>
<evidence type="ECO:0000256" key="4">
    <source>
        <dbReference type="ARBA" id="ARBA00022692"/>
    </source>
</evidence>
<comment type="similarity">
    <text evidence="2">Belongs to the ABC-4 integral membrane protein family. LolC/E subfamily.</text>
</comment>
<accession>A0A0B4S0F6</accession>
<keyword evidence="13" id="KW-1185">Reference proteome</keyword>
<gene>
    <name evidence="10" type="ORF">HXM94_08185</name>
    <name evidence="12" type="ORF">NM222_07395</name>
    <name evidence="11" type="ORF">NND69_07865</name>
    <name evidence="9" type="ORF">NW74_00835</name>
</gene>
<organism evidence="9 13">
    <name type="scientific">Parvimonas micra</name>
    <dbReference type="NCBI Taxonomy" id="33033"/>
    <lineage>
        <taxon>Bacteria</taxon>
        <taxon>Bacillati</taxon>
        <taxon>Bacillota</taxon>
        <taxon>Tissierellia</taxon>
        <taxon>Tissierellales</taxon>
        <taxon>Peptoniphilaceae</taxon>
        <taxon>Parvimonas</taxon>
    </lineage>
</organism>
<dbReference type="InterPro" id="IPR003838">
    <property type="entry name" value="ABC3_permease_C"/>
</dbReference>
<evidence type="ECO:0000313" key="11">
    <source>
        <dbReference type="EMBL" id="MCZ7408264.1"/>
    </source>
</evidence>
<dbReference type="PANTHER" id="PTHR30489">
    <property type="entry name" value="LIPOPROTEIN-RELEASING SYSTEM TRANSMEMBRANE PROTEIN LOLE"/>
    <property type="match status" value="1"/>
</dbReference>
<evidence type="ECO:0000256" key="6">
    <source>
        <dbReference type="ARBA" id="ARBA00023136"/>
    </source>
</evidence>
<evidence type="ECO:0000256" key="7">
    <source>
        <dbReference type="SAM" id="Phobius"/>
    </source>
</evidence>
<dbReference type="GO" id="GO:0044874">
    <property type="term" value="P:lipoprotein localization to outer membrane"/>
    <property type="evidence" value="ECO:0007669"/>
    <property type="project" value="TreeGrafter"/>
</dbReference>
<dbReference type="InterPro" id="IPR051447">
    <property type="entry name" value="Lipoprotein-release_system"/>
</dbReference>
<dbReference type="AlphaFoldDB" id="A0A0B4S0F6"/>
<comment type="subcellular location">
    <subcellularLocation>
        <location evidence="1">Cell membrane</location>
        <topology evidence="1">Multi-pass membrane protein</topology>
    </subcellularLocation>
</comment>
<dbReference type="EMBL" id="CP009761">
    <property type="protein sequence ID" value="AIZ36014.1"/>
    <property type="molecule type" value="Genomic_DNA"/>
</dbReference>
<evidence type="ECO:0000256" key="2">
    <source>
        <dbReference type="ARBA" id="ARBA00005236"/>
    </source>
</evidence>
<dbReference type="EMBL" id="JANDZV010000010">
    <property type="protein sequence ID" value="MCZ7408264.1"/>
    <property type="molecule type" value="Genomic_DNA"/>
</dbReference>
<dbReference type="RefSeq" id="WP_004831890.1">
    <property type="nucleotide sequence ID" value="NZ_CABKNC010000005.1"/>
</dbReference>
<proteinExistence type="inferred from homology"/>
<dbReference type="OrthoDB" id="9812886at2"/>
<dbReference type="Proteomes" id="UP000758611">
    <property type="component" value="Unassembled WGS sequence"/>
</dbReference>
<feature type="transmembrane region" description="Helical" evidence="7">
    <location>
        <begin position="333"/>
        <end position="355"/>
    </location>
</feature>
<keyword evidence="4 7" id="KW-0812">Transmembrane</keyword>
<evidence type="ECO:0000313" key="13">
    <source>
        <dbReference type="Proteomes" id="UP000031386"/>
    </source>
</evidence>
<sequence>MVKNAIAYVLRKKNRTLIVFIILTVVLSCLYACLNILKSGTSLEKSLYKSSNSSSTIAKKDSQGYFDKNEFKGINDIKEIEEVVSQYEGLARLSNTNAVDSGQQITRDDIPSYLKNVVSIQATSNVKRNVLFNSGVFAIKEGRNIEKNDKDKILVHEEFAEKNKLKVGDKISLEFVDPNQTDKSNKKYEFEIVGIFSGKKQEKQTGLTSDLSENTMFTDYDSAQKALNVEGNKQLVNKLTFFSGTPENMDEAINKVKKLNVDWEKSYTVDKEANAFKDALESLNGVKHIIRIMTFAIMIGGSVVLSLILILWLRERIYEIGILLSIGVSKFKIVTQFIMELIFISLPAILVSLIFGNLVVNQIIGGLISSEDTTSITSNFVSNGYNMNNLITFAQSYGVLVLIIVLSVVFASGLILVKKPKEILSQIS</sequence>
<dbReference type="KEGG" id="pmic:NW74_00835"/>
<feature type="transmembrane region" description="Helical" evidence="7">
    <location>
        <begin position="292"/>
        <end position="313"/>
    </location>
</feature>
<dbReference type="PROSITE" id="PS51257">
    <property type="entry name" value="PROKAR_LIPOPROTEIN"/>
    <property type="match status" value="1"/>
</dbReference>